<evidence type="ECO:0000256" key="12">
    <source>
        <dbReference type="NCBIfam" id="TIGR01397"/>
    </source>
</evidence>
<accession>A0A1V1PG00</accession>
<dbReference type="Pfam" id="PF01052">
    <property type="entry name" value="FliMN_C"/>
    <property type="match status" value="1"/>
</dbReference>
<evidence type="ECO:0000256" key="11">
    <source>
        <dbReference type="ARBA" id="ARBA00025044"/>
    </source>
</evidence>
<keyword evidence="10" id="KW-0975">Bacterial flagellum</keyword>
<gene>
    <name evidence="14" type="ORF">OMM_00747</name>
</gene>
<dbReference type="Pfam" id="PF02154">
    <property type="entry name" value="FliM"/>
    <property type="match status" value="1"/>
</dbReference>
<dbReference type="Proteomes" id="UP000189670">
    <property type="component" value="Unassembled WGS sequence"/>
</dbReference>
<evidence type="ECO:0000256" key="7">
    <source>
        <dbReference type="ARBA" id="ARBA00022519"/>
    </source>
</evidence>
<comment type="caution">
    <text evidence="14">The sequence shown here is derived from an EMBL/GenBank/DDBJ whole genome shotgun (WGS) entry which is preliminary data.</text>
</comment>
<dbReference type="EMBL" id="ATBP01000042">
    <property type="protein sequence ID" value="ETR73704.1"/>
    <property type="molecule type" value="Genomic_DNA"/>
</dbReference>
<comment type="function">
    <text evidence="11">FliM is one of three proteins (FliG, FliN, FliM) that forms the rotor-mounted switch complex (C ring), located at the base of the basal body. This complex interacts with the CheY and CheZ chemotaxis proteins, in addition to contacting components of the motor that determine the direction of flagellar rotation.</text>
</comment>
<keyword evidence="14" id="KW-0282">Flagellum</keyword>
<dbReference type="AlphaFoldDB" id="A0A1V1PG00"/>
<keyword evidence="9" id="KW-0472">Membrane</keyword>
<dbReference type="PANTHER" id="PTHR30034:SF3">
    <property type="entry name" value="FLAGELLAR MOTOR SWITCH PROTEIN FLIM"/>
    <property type="match status" value="1"/>
</dbReference>
<organism evidence="14 15">
    <name type="scientific">Candidatus Magnetoglobus multicellularis str. Araruama</name>
    <dbReference type="NCBI Taxonomy" id="890399"/>
    <lineage>
        <taxon>Bacteria</taxon>
        <taxon>Pseudomonadati</taxon>
        <taxon>Thermodesulfobacteriota</taxon>
        <taxon>Desulfobacteria</taxon>
        <taxon>Desulfobacterales</taxon>
        <taxon>Desulfobacteraceae</taxon>
        <taxon>Candidatus Magnetoglobus</taxon>
    </lineage>
</organism>
<keyword evidence="14" id="KW-0969">Cilium</keyword>
<evidence type="ECO:0000256" key="8">
    <source>
        <dbReference type="ARBA" id="ARBA00022779"/>
    </source>
</evidence>
<dbReference type="SUPFAM" id="SSF103039">
    <property type="entry name" value="CheC-like"/>
    <property type="match status" value="1"/>
</dbReference>
<keyword evidence="7" id="KW-0997">Cell inner membrane</keyword>
<reference evidence="15" key="1">
    <citation type="submission" date="2012-11" db="EMBL/GenBank/DDBJ databases">
        <authorList>
            <person name="Lucero-Rivera Y.E."/>
            <person name="Tovar-Ramirez D."/>
        </authorList>
    </citation>
    <scope>NUCLEOTIDE SEQUENCE [LARGE SCALE GENOMIC DNA]</scope>
    <source>
        <strain evidence="15">Araruama</strain>
    </source>
</reference>
<dbReference type="PANTHER" id="PTHR30034">
    <property type="entry name" value="FLAGELLAR MOTOR SWITCH PROTEIN FLIM"/>
    <property type="match status" value="1"/>
</dbReference>
<dbReference type="NCBIfam" id="TIGR01397">
    <property type="entry name" value="fliM_switch"/>
    <property type="match status" value="1"/>
</dbReference>
<dbReference type="InterPro" id="IPR036429">
    <property type="entry name" value="SpoA-like_sf"/>
</dbReference>
<comment type="similarity">
    <text evidence="3">Belongs to the FliM family.</text>
</comment>
<protein>
    <recommendedName>
        <fullName evidence="4 12">Flagellar motor switch protein FliM</fullName>
    </recommendedName>
</protein>
<evidence type="ECO:0000256" key="5">
    <source>
        <dbReference type="ARBA" id="ARBA00022475"/>
    </source>
</evidence>
<dbReference type="InterPro" id="IPR001689">
    <property type="entry name" value="Flag_FliM"/>
</dbReference>
<evidence type="ECO:0000259" key="13">
    <source>
        <dbReference type="Pfam" id="PF01052"/>
    </source>
</evidence>
<keyword evidence="8" id="KW-0283">Flagellar rotation</keyword>
<evidence type="ECO:0000313" key="14">
    <source>
        <dbReference type="EMBL" id="ETR73704.1"/>
    </source>
</evidence>
<evidence type="ECO:0000256" key="4">
    <source>
        <dbReference type="ARBA" id="ARBA00021898"/>
    </source>
</evidence>
<evidence type="ECO:0000256" key="2">
    <source>
        <dbReference type="ARBA" id="ARBA00004417"/>
    </source>
</evidence>
<evidence type="ECO:0000313" key="15">
    <source>
        <dbReference type="Proteomes" id="UP000189670"/>
    </source>
</evidence>
<dbReference type="GO" id="GO:0050918">
    <property type="term" value="P:positive chemotaxis"/>
    <property type="evidence" value="ECO:0007669"/>
    <property type="project" value="TreeGrafter"/>
</dbReference>
<evidence type="ECO:0000256" key="3">
    <source>
        <dbReference type="ARBA" id="ARBA00011049"/>
    </source>
</evidence>
<dbReference type="CDD" id="cd17908">
    <property type="entry name" value="FliM"/>
    <property type="match status" value="1"/>
</dbReference>
<evidence type="ECO:0000256" key="10">
    <source>
        <dbReference type="ARBA" id="ARBA00023143"/>
    </source>
</evidence>
<dbReference type="GO" id="GO:0003774">
    <property type="term" value="F:cytoskeletal motor activity"/>
    <property type="evidence" value="ECO:0007669"/>
    <property type="project" value="InterPro"/>
</dbReference>
<feature type="domain" description="Flagellar motor switch protein FliN-like C-terminal" evidence="13">
    <location>
        <begin position="265"/>
        <end position="333"/>
    </location>
</feature>
<dbReference type="Gene3D" id="3.40.1550.10">
    <property type="entry name" value="CheC-like"/>
    <property type="match status" value="1"/>
</dbReference>
<dbReference type="SUPFAM" id="SSF101801">
    <property type="entry name" value="Surface presentation of antigens (SPOA)"/>
    <property type="match status" value="1"/>
</dbReference>
<dbReference type="GO" id="GO:0009425">
    <property type="term" value="C:bacterial-type flagellum basal body"/>
    <property type="evidence" value="ECO:0007669"/>
    <property type="project" value="UniProtKB-SubCell"/>
</dbReference>
<dbReference type="InterPro" id="IPR028976">
    <property type="entry name" value="CheC-like_sf"/>
</dbReference>
<sequence length="344" mass="38675">MGDILSQSEVNSLLSGLTGEDDVESDVTTMDFGGDAEEDDYDESVAPYDFSSQDRVIRGRMPTLEIITERFSRMFRANLSAMIRRVVDIEVASVDMVKFAEFHNSLPVPSSIHIFRMEPLRGHKILVFESQLAYNLIESYFGGQTLGHMKIEGREFTNIETRIVEKMVHTALRDLEEAWKPIYKINPNYIRSEVNPKFAAIVLPTDLVVVIRFALDIEGIGGFMILCIPYASIESIRNLLYASVQTDESEGDDSIWKTKLHKSTMDLSVDLTIELGTTRITTEKLMSLEVGDVIVLDQSPSEPFVGKVGSIPKFLGVAGIRQGNKSFRIDSRVTPKQKKKLNKQ</sequence>
<dbReference type="Gene3D" id="2.30.330.10">
    <property type="entry name" value="SpoA-like"/>
    <property type="match status" value="1"/>
</dbReference>
<dbReference type="GO" id="GO:0071978">
    <property type="term" value="P:bacterial-type flagellum-dependent swarming motility"/>
    <property type="evidence" value="ECO:0007669"/>
    <property type="project" value="TreeGrafter"/>
</dbReference>
<keyword evidence="6" id="KW-0145">Chemotaxis</keyword>
<name>A0A1V1PG00_9BACT</name>
<dbReference type="PRINTS" id="PR00955">
    <property type="entry name" value="FLGMOTORFLIM"/>
</dbReference>
<evidence type="ECO:0000256" key="6">
    <source>
        <dbReference type="ARBA" id="ARBA00022500"/>
    </source>
</evidence>
<keyword evidence="14" id="KW-0966">Cell projection</keyword>
<dbReference type="InterPro" id="IPR001543">
    <property type="entry name" value="FliN-like_C"/>
</dbReference>
<evidence type="ECO:0000256" key="9">
    <source>
        <dbReference type="ARBA" id="ARBA00023136"/>
    </source>
</evidence>
<comment type="subcellular location">
    <subcellularLocation>
        <location evidence="1">Bacterial flagellum basal body</location>
    </subcellularLocation>
    <subcellularLocation>
        <location evidence="2">Cell inner membrane</location>
        <topology evidence="2">Peripheral membrane protein</topology>
    </subcellularLocation>
</comment>
<dbReference type="GO" id="GO:0005886">
    <property type="term" value="C:plasma membrane"/>
    <property type="evidence" value="ECO:0007669"/>
    <property type="project" value="UniProtKB-SubCell"/>
</dbReference>
<proteinExistence type="inferred from homology"/>
<keyword evidence="5" id="KW-1003">Cell membrane</keyword>
<evidence type="ECO:0000256" key="1">
    <source>
        <dbReference type="ARBA" id="ARBA00004117"/>
    </source>
</evidence>
<dbReference type="PIRSF" id="PIRSF002888">
    <property type="entry name" value="FliM"/>
    <property type="match status" value="1"/>
</dbReference>